<protein>
    <submittedName>
        <fullName evidence="2">Uncharacterized protein</fullName>
    </submittedName>
</protein>
<comment type="caution">
    <text evidence="2">The sequence shown here is derived from an EMBL/GenBank/DDBJ whole genome shotgun (WGS) entry which is preliminary data.</text>
</comment>
<dbReference type="EMBL" id="JAEPRB010000335">
    <property type="protein sequence ID" value="KAG2217035.1"/>
    <property type="molecule type" value="Genomic_DNA"/>
</dbReference>
<evidence type="ECO:0000313" key="2">
    <source>
        <dbReference type="EMBL" id="KAG2217035.1"/>
    </source>
</evidence>
<feature type="region of interest" description="Disordered" evidence="1">
    <location>
        <begin position="187"/>
        <end position="207"/>
    </location>
</feature>
<dbReference type="Proteomes" id="UP000646827">
    <property type="component" value="Unassembled WGS sequence"/>
</dbReference>
<organism evidence="2 3">
    <name type="scientific">Circinella minor</name>
    <dbReference type="NCBI Taxonomy" id="1195481"/>
    <lineage>
        <taxon>Eukaryota</taxon>
        <taxon>Fungi</taxon>
        <taxon>Fungi incertae sedis</taxon>
        <taxon>Mucoromycota</taxon>
        <taxon>Mucoromycotina</taxon>
        <taxon>Mucoromycetes</taxon>
        <taxon>Mucorales</taxon>
        <taxon>Lichtheimiaceae</taxon>
        <taxon>Circinella</taxon>
    </lineage>
</organism>
<feature type="compositionally biased region" description="Acidic residues" evidence="1">
    <location>
        <begin position="189"/>
        <end position="199"/>
    </location>
</feature>
<evidence type="ECO:0000256" key="1">
    <source>
        <dbReference type="SAM" id="MobiDB-lite"/>
    </source>
</evidence>
<keyword evidence="3" id="KW-1185">Reference proteome</keyword>
<dbReference type="OrthoDB" id="2289295at2759"/>
<name>A0A8H7RUR8_9FUNG</name>
<sequence>MYADVIARHHPDEDTVIHIQSVYDLIREHPASVSSSEDFKKTPTFHFLGRTSKAERKAFRRQHRRPHRPFLRYRLEDHCLIGYRDERFRPSMQGHAPVPVETLRAVLAYEHGEALNPTSRCDDLVDVVGYRRNVYTLKFCEVCHLLLNHDLHGGRNIGRILLAYIQSNGDINSRPAALSRGNHRAALNDENDDDFDEKEENLNGVME</sequence>
<dbReference type="AlphaFoldDB" id="A0A8H7RUR8"/>
<accession>A0A8H7RUR8</accession>
<gene>
    <name evidence="2" type="ORF">INT45_003991</name>
</gene>
<evidence type="ECO:0000313" key="3">
    <source>
        <dbReference type="Proteomes" id="UP000646827"/>
    </source>
</evidence>
<proteinExistence type="predicted"/>
<reference evidence="2 3" key="1">
    <citation type="submission" date="2020-12" db="EMBL/GenBank/DDBJ databases">
        <title>Metabolic potential, ecology and presence of endohyphal bacteria is reflected in genomic diversity of Mucoromycotina.</title>
        <authorList>
            <person name="Muszewska A."/>
            <person name="Okrasinska A."/>
            <person name="Steczkiewicz K."/>
            <person name="Drgas O."/>
            <person name="Orlowska M."/>
            <person name="Perlinska-Lenart U."/>
            <person name="Aleksandrzak-Piekarczyk T."/>
            <person name="Szatraj K."/>
            <person name="Zielenkiewicz U."/>
            <person name="Pilsyk S."/>
            <person name="Malc E."/>
            <person name="Mieczkowski P."/>
            <person name="Kruszewska J.S."/>
            <person name="Biernat P."/>
            <person name="Pawlowska J."/>
        </authorList>
    </citation>
    <scope>NUCLEOTIDE SEQUENCE [LARGE SCALE GENOMIC DNA]</scope>
    <source>
        <strain evidence="2 3">CBS 142.35</strain>
    </source>
</reference>